<dbReference type="UniPathway" id="UPA00219"/>
<evidence type="ECO:0000256" key="7">
    <source>
        <dbReference type="PROSITE-ProRule" id="PRU01373"/>
    </source>
</evidence>
<organism evidence="10 11">
    <name type="scientific">Prosthecobacter vanneervenii</name>
    <dbReference type="NCBI Taxonomy" id="48466"/>
    <lineage>
        <taxon>Bacteria</taxon>
        <taxon>Pseudomonadati</taxon>
        <taxon>Verrucomicrobiota</taxon>
        <taxon>Verrucomicrobiia</taxon>
        <taxon>Verrucomicrobiales</taxon>
        <taxon>Verrucomicrobiaceae</taxon>
        <taxon>Prosthecobacter</taxon>
    </lineage>
</organism>
<sequence>MMSPKRPFICLWRSLLVLAWSIAGIGCSNSDNEKPYNPLSSRAWWKGDGVAGKPRIVINLSTQRVQYYKGKELVGVSPISSGRESFGTVTGSFRILDKDEDHRSSLFGAYVDEKDGHVVQEDVDTRTDRAPPGAKYMGASMRYFMRIVGGIGMHEGYLPGYPASHGCIRLPTKMAAIFFKETPVGTPVEIVGESALAATEEAIPIGVDKIEDAQPEEPKSKASKKKAEAVVAAETKTAQKPKTTVRRAIVDVSKPSGFGSWFKRTPRGATMYLAE</sequence>
<evidence type="ECO:0000313" key="10">
    <source>
        <dbReference type="EMBL" id="MBB5035198.1"/>
    </source>
</evidence>
<feature type="signal peptide" evidence="8">
    <location>
        <begin position="1"/>
        <end position="30"/>
    </location>
</feature>
<evidence type="ECO:0000256" key="6">
    <source>
        <dbReference type="ARBA" id="ARBA00023316"/>
    </source>
</evidence>
<evidence type="ECO:0000256" key="8">
    <source>
        <dbReference type="SAM" id="SignalP"/>
    </source>
</evidence>
<comment type="pathway">
    <text evidence="1 7">Cell wall biogenesis; peptidoglycan biosynthesis.</text>
</comment>
<keyword evidence="5 7" id="KW-0573">Peptidoglycan synthesis</keyword>
<dbReference type="PANTHER" id="PTHR30582:SF2">
    <property type="entry name" value="L,D-TRANSPEPTIDASE YCIB-RELATED"/>
    <property type="match status" value="1"/>
</dbReference>
<dbReference type="AlphaFoldDB" id="A0A7W7YFG0"/>
<accession>A0A7W7YFG0</accession>
<dbReference type="GO" id="GO:0005576">
    <property type="term" value="C:extracellular region"/>
    <property type="evidence" value="ECO:0007669"/>
    <property type="project" value="TreeGrafter"/>
</dbReference>
<keyword evidence="8" id="KW-0732">Signal</keyword>
<gene>
    <name evidence="10" type="ORF">HNQ65_004807</name>
</gene>
<dbReference type="PANTHER" id="PTHR30582">
    <property type="entry name" value="L,D-TRANSPEPTIDASE"/>
    <property type="match status" value="1"/>
</dbReference>
<evidence type="ECO:0000256" key="4">
    <source>
        <dbReference type="ARBA" id="ARBA00022960"/>
    </source>
</evidence>
<dbReference type="PROSITE" id="PS52029">
    <property type="entry name" value="LD_TPASE"/>
    <property type="match status" value="1"/>
</dbReference>
<evidence type="ECO:0000256" key="3">
    <source>
        <dbReference type="ARBA" id="ARBA00022679"/>
    </source>
</evidence>
<dbReference type="CDD" id="cd16913">
    <property type="entry name" value="YkuD_like"/>
    <property type="match status" value="1"/>
</dbReference>
<name>A0A7W7YFG0_9BACT</name>
<feature type="chain" id="PRO_5030878466" description="L,D-TPase catalytic domain-containing protein" evidence="8">
    <location>
        <begin position="31"/>
        <end position="275"/>
    </location>
</feature>
<dbReference type="GO" id="GO:0008360">
    <property type="term" value="P:regulation of cell shape"/>
    <property type="evidence" value="ECO:0007669"/>
    <property type="project" value="UniProtKB-UniRule"/>
</dbReference>
<keyword evidence="6 7" id="KW-0961">Cell wall biogenesis/degradation</keyword>
<evidence type="ECO:0000256" key="1">
    <source>
        <dbReference type="ARBA" id="ARBA00004752"/>
    </source>
</evidence>
<feature type="domain" description="L,D-TPase catalytic" evidence="9">
    <location>
        <begin position="54"/>
        <end position="191"/>
    </location>
</feature>
<dbReference type="Pfam" id="PF03734">
    <property type="entry name" value="YkuD"/>
    <property type="match status" value="1"/>
</dbReference>
<dbReference type="GO" id="GO:0071555">
    <property type="term" value="P:cell wall organization"/>
    <property type="evidence" value="ECO:0007669"/>
    <property type="project" value="UniProtKB-UniRule"/>
</dbReference>
<keyword evidence="11" id="KW-1185">Reference proteome</keyword>
<feature type="active site" description="Nucleophile" evidence="7">
    <location>
        <position position="167"/>
    </location>
</feature>
<dbReference type="Proteomes" id="UP000590740">
    <property type="component" value="Unassembled WGS sequence"/>
</dbReference>
<evidence type="ECO:0000259" key="9">
    <source>
        <dbReference type="PROSITE" id="PS52029"/>
    </source>
</evidence>
<evidence type="ECO:0000313" key="11">
    <source>
        <dbReference type="Proteomes" id="UP000590740"/>
    </source>
</evidence>
<dbReference type="InterPro" id="IPR038063">
    <property type="entry name" value="Transpep_catalytic_dom"/>
</dbReference>
<reference evidence="10 11" key="1">
    <citation type="submission" date="2020-08" db="EMBL/GenBank/DDBJ databases">
        <title>Genomic Encyclopedia of Type Strains, Phase IV (KMG-IV): sequencing the most valuable type-strain genomes for metagenomic binning, comparative biology and taxonomic classification.</title>
        <authorList>
            <person name="Goeker M."/>
        </authorList>
    </citation>
    <scope>NUCLEOTIDE SEQUENCE [LARGE SCALE GENOMIC DNA]</scope>
    <source>
        <strain evidence="10 11">DSM 12252</strain>
    </source>
</reference>
<proteinExistence type="inferred from homology"/>
<dbReference type="SUPFAM" id="SSF141523">
    <property type="entry name" value="L,D-transpeptidase catalytic domain-like"/>
    <property type="match status" value="1"/>
</dbReference>
<dbReference type="GO" id="GO:0071972">
    <property type="term" value="F:peptidoglycan L,D-transpeptidase activity"/>
    <property type="evidence" value="ECO:0007669"/>
    <property type="project" value="TreeGrafter"/>
</dbReference>
<feature type="active site" description="Proton donor/acceptor" evidence="7">
    <location>
        <position position="154"/>
    </location>
</feature>
<dbReference type="Gene3D" id="2.40.440.10">
    <property type="entry name" value="L,D-transpeptidase catalytic domain-like"/>
    <property type="match status" value="1"/>
</dbReference>
<dbReference type="RefSeq" id="WP_221306269.1">
    <property type="nucleotide sequence ID" value="NZ_JACHIG010000014.1"/>
</dbReference>
<dbReference type="PROSITE" id="PS51257">
    <property type="entry name" value="PROKAR_LIPOPROTEIN"/>
    <property type="match status" value="1"/>
</dbReference>
<comment type="caution">
    <text evidence="10">The sequence shown here is derived from an EMBL/GenBank/DDBJ whole genome shotgun (WGS) entry which is preliminary data.</text>
</comment>
<dbReference type="InterPro" id="IPR005490">
    <property type="entry name" value="LD_TPept_cat_dom"/>
</dbReference>
<dbReference type="EMBL" id="JACHIG010000014">
    <property type="protein sequence ID" value="MBB5035198.1"/>
    <property type="molecule type" value="Genomic_DNA"/>
</dbReference>
<dbReference type="GO" id="GO:0018104">
    <property type="term" value="P:peptidoglycan-protein cross-linking"/>
    <property type="evidence" value="ECO:0007669"/>
    <property type="project" value="TreeGrafter"/>
</dbReference>
<dbReference type="GO" id="GO:0016740">
    <property type="term" value="F:transferase activity"/>
    <property type="evidence" value="ECO:0007669"/>
    <property type="project" value="UniProtKB-KW"/>
</dbReference>
<comment type="similarity">
    <text evidence="2">Belongs to the YkuD family.</text>
</comment>
<keyword evidence="3" id="KW-0808">Transferase</keyword>
<evidence type="ECO:0000256" key="2">
    <source>
        <dbReference type="ARBA" id="ARBA00005992"/>
    </source>
</evidence>
<evidence type="ECO:0000256" key="5">
    <source>
        <dbReference type="ARBA" id="ARBA00022984"/>
    </source>
</evidence>
<keyword evidence="4 7" id="KW-0133">Cell shape</keyword>
<dbReference type="InterPro" id="IPR050979">
    <property type="entry name" value="LD-transpeptidase"/>
</dbReference>
<protein>
    <recommendedName>
        <fullName evidence="9">L,D-TPase catalytic domain-containing protein</fullName>
    </recommendedName>
</protein>